<gene>
    <name evidence="2" type="ORF">LSUE1_G001654</name>
</gene>
<evidence type="ECO:0000313" key="2">
    <source>
        <dbReference type="EMBL" id="TVY84157.1"/>
    </source>
</evidence>
<reference evidence="2 3" key="1">
    <citation type="submission" date="2018-05" db="EMBL/GenBank/DDBJ databases">
        <title>Genome sequencing and assembly of the regulated plant pathogen Lachnellula willkommii and related sister species for the development of diagnostic species identification markers.</title>
        <authorList>
            <person name="Giroux E."/>
            <person name="Bilodeau G."/>
        </authorList>
    </citation>
    <scope>NUCLEOTIDE SEQUENCE [LARGE SCALE GENOMIC DNA]</scope>
    <source>
        <strain evidence="2 3">CBS 268.59</strain>
    </source>
</reference>
<evidence type="ECO:0000313" key="3">
    <source>
        <dbReference type="Proteomes" id="UP000469558"/>
    </source>
</evidence>
<comment type="caution">
    <text evidence="2">The sequence shown here is derived from an EMBL/GenBank/DDBJ whole genome shotgun (WGS) entry which is preliminary data.</text>
</comment>
<sequence length="141" mass="15952">MSSFDPRILTKPQRTLEPKDKHDNAAIAHLSTVPESTITPLIPHLLTWLEDVNWPRAAPVRDLILKYPHLVITLMLEILSGDDDSWKDNCLINIVSNISREQQQPLRPVLERIAGDPTAGEMEFELEGISQRILDGNPIVF</sequence>
<evidence type="ECO:0000259" key="1">
    <source>
        <dbReference type="Pfam" id="PF16804"/>
    </source>
</evidence>
<dbReference type="Pfam" id="PF16804">
    <property type="entry name" value="DUF5071"/>
    <property type="match status" value="1"/>
</dbReference>
<organism evidence="2 3">
    <name type="scientific">Lachnellula suecica</name>
    <dbReference type="NCBI Taxonomy" id="602035"/>
    <lineage>
        <taxon>Eukaryota</taxon>
        <taxon>Fungi</taxon>
        <taxon>Dikarya</taxon>
        <taxon>Ascomycota</taxon>
        <taxon>Pezizomycotina</taxon>
        <taxon>Leotiomycetes</taxon>
        <taxon>Helotiales</taxon>
        <taxon>Lachnaceae</taxon>
        <taxon>Lachnellula</taxon>
    </lineage>
</organism>
<feature type="domain" description="DUF5071" evidence="1">
    <location>
        <begin position="18"/>
        <end position="134"/>
    </location>
</feature>
<dbReference type="EMBL" id="QGMK01000111">
    <property type="protein sequence ID" value="TVY84157.1"/>
    <property type="molecule type" value="Genomic_DNA"/>
</dbReference>
<dbReference type="InterPro" id="IPR031837">
    <property type="entry name" value="DUF5071"/>
</dbReference>
<dbReference type="OrthoDB" id="2969215at2759"/>
<accession>A0A8T9CI13</accession>
<protein>
    <recommendedName>
        <fullName evidence="1">DUF5071 domain-containing protein</fullName>
    </recommendedName>
</protein>
<dbReference type="AlphaFoldDB" id="A0A8T9CI13"/>
<dbReference type="InterPro" id="IPR038692">
    <property type="entry name" value="Cthe_2751_sf"/>
</dbReference>
<keyword evidence="3" id="KW-1185">Reference proteome</keyword>
<name>A0A8T9CI13_9HELO</name>
<dbReference type="Gene3D" id="1.25.40.750">
    <property type="entry name" value="Domain of unknown function DUF5071"/>
    <property type="match status" value="1"/>
</dbReference>
<proteinExistence type="predicted"/>
<dbReference type="Proteomes" id="UP000469558">
    <property type="component" value="Unassembled WGS sequence"/>
</dbReference>